<evidence type="ECO:0000313" key="2">
    <source>
        <dbReference type="Proteomes" id="UP000425916"/>
    </source>
</evidence>
<dbReference type="Gene3D" id="3.20.20.70">
    <property type="entry name" value="Aldolase class I"/>
    <property type="match status" value="1"/>
</dbReference>
<dbReference type="GO" id="GO:0016746">
    <property type="term" value="F:acyltransferase activity"/>
    <property type="evidence" value="ECO:0007669"/>
    <property type="project" value="UniProtKB-KW"/>
</dbReference>
<dbReference type="EC" id="2.3.1.245" evidence="1"/>
<dbReference type="SMART" id="SM01133">
    <property type="entry name" value="DeoC"/>
    <property type="match status" value="1"/>
</dbReference>
<gene>
    <name evidence="1" type="primary">lsrF_2</name>
    <name evidence="1" type="ORF">MGLY_33040</name>
</gene>
<proteinExistence type="predicted"/>
<protein>
    <submittedName>
        <fullName evidence="1">3-hydroxy-5-phosphonooxypentane-2,4-dione thiolase</fullName>
        <ecNumber evidence="1">2.3.1.245</ecNumber>
    </submittedName>
</protein>
<keyword evidence="1" id="KW-0808">Transferase</keyword>
<dbReference type="InterPro" id="IPR002915">
    <property type="entry name" value="DeoC/FbaB/LacD_aldolase"/>
</dbReference>
<dbReference type="GO" id="GO:0016829">
    <property type="term" value="F:lyase activity"/>
    <property type="evidence" value="ECO:0007669"/>
    <property type="project" value="InterPro"/>
</dbReference>
<name>A0A6I5ZX28_9FIRM</name>
<organism evidence="1 2">
    <name type="scientific">Neomoorella glycerini</name>
    <dbReference type="NCBI Taxonomy" id="55779"/>
    <lineage>
        <taxon>Bacteria</taxon>
        <taxon>Bacillati</taxon>
        <taxon>Bacillota</taxon>
        <taxon>Clostridia</taxon>
        <taxon>Neomoorellales</taxon>
        <taxon>Neomoorellaceae</taxon>
        <taxon>Neomoorella</taxon>
    </lineage>
</organism>
<evidence type="ECO:0000313" key="1">
    <source>
        <dbReference type="EMBL" id="QGP93881.1"/>
    </source>
</evidence>
<sequence length="221" mass="23509">MTGRQLRLRRLLPPGGGLIVALDHGLFQGQQGGPADPQRIIRKLVSEPVTGLLVSRGLWELLPPDCYPKALLLRVDAATSFPAVPDTVQVTSAACALRLGADGILTMGLFRQGENNNLLRYLGLLTEEAHANGLPAIVELMPGRDSLPMPDALRISAELGFDAAKIFYPPVQDDFAGFSSLIADSPIPIAVAGGEPLAAELKLLELVRGICDAGGRSDFWP</sequence>
<dbReference type="SUPFAM" id="SSF51569">
    <property type="entry name" value="Aldolase"/>
    <property type="match status" value="1"/>
</dbReference>
<dbReference type="Proteomes" id="UP000425916">
    <property type="component" value="Chromosome"/>
</dbReference>
<dbReference type="Pfam" id="PF01791">
    <property type="entry name" value="DeoC"/>
    <property type="match status" value="1"/>
</dbReference>
<keyword evidence="2" id="KW-1185">Reference proteome</keyword>
<dbReference type="EMBL" id="CP046244">
    <property type="protein sequence ID" value="QGP93881.1"/>
    <property type="molecule type" value="Genomic_DNA"/>
</dbReference>
<dbReference type="AlphaFoldDB" id="A0A6I5ZX28"/>
<dbReference type="InterPro" id="IPR050456">
    <property type="entry name" value="DeoC/FbaB_aldolase"/>
</dbReference>
<dbReference type="PANTHER" id="PTHR47916:SF1">
    <property type="entry name" value="3-HYDROXY-5-PHOSPHONOOXYPENTANE-2,4-DIONE THIOLASE"/>
    <property type="match status" value="1"/>
</dbReference>
<dbReference type="RefSeq" id="WP_170291148.1">
    <property type="nucleotide sequence ID" value="NZ_CP046244.1"/>
</dbReference>
<keyword evidence="1" id="KW-0012">Acyltransferase</keyword>
<dbReference type="PANTHER" id="PTHR47916">
    <property type="entry name" value="FRUCTOSE-BISPHOSPHATE ALDOLASE CLASS 1"/>
    <property type="match status" value="1"/>
</dbReference>
<accession>A0A6I5ZX28</accession>
<dbReference type="InterPro" id="IPR013785">
    <property type="entry name" value="Aldolase_TIM"/>
</dbReference>
<reference evidence="1 2" key="1">
    <citation type="submission" date="2019-11" db="EMBL/GenBank/DDBJ databases">
        <title>Genome sequence of Moorella glycerini DSM11254.</title>
        <authorList>
            <person name="Poehlein A."/>
            <person name="Boeer T."/>
            <person name="Daniel R."/>
        </authorList>
    </citation>
    <scope>NUCLEOTIDE SEQUENCE [LARGE SCALE GENOMIC DNA]</scope>
    <source>
        <strain evidence="1 2">DSM 11254</strain>
    </source>
</reference>